<sequence length="70" mass="7754">MAAQWFFSAILAKSLATFFSATSLAPPEPRCGQVWSRTNRSLVVLLLNCLVGFCTTFCFSLHLKIDISLI</sequence>
<proteinExistence type="predicted"/>
<reference evidence="3" key="1">
    <citation type="submission" date="2019-03" db="EMBL/GenBank/DDBJ databases">
        <title>WGS assembly of Setaria viridis.</title>
        <authorList>
            <person name="Huang P."/>
            <person name="Jenkins J."/>
            <person name="Grimwood J."/>
            <person name="Barry K."/>
            <person name="Healey A."/>
            <person name="Mamidi S."/>
            <person name="Sreedasyam A."/>
            <person name="Shu S."/>
            <person name="Feldman M."/>
            <person name="Wu J."/>
            <person name="Yu Y."/>
            <person name="Chen C."/>
            <person name="Johnson J."/>
            <person name="Rokhsar D."/>
            <person name="Baxter I."/>
            <person name="Schmutz J."/>
            <person name="Brutnell T."/>
            <person name="Kellogg E."/>
        </authorList>
    </citation>
    <scope>NUCLEOTIDE SEQUENCE [LARGE SCALE GENOMIC DNA]</scope>
</reference>
<feature type="signal peptide" evidence="2">
    <location>
        <begin position="1"/>
        <end position="16"/>
    </location>
</feature>
<evidence type="ECO:0008006" key="5">
    <source>
        <dbReference type="Google" id="ProtNLM"/>
    </source>
</evidence>
<feature type="chain" id="PRO_5020601708" description="Secreted protein" evidence="2">
    <location>
        <begin position="17"/>
        <end position="70"/>
    </location>
</feature>
<evidence type="ECO:0000256" key="1">
    <source>
        <dbReference type="SAM" id="Phobius"/>
    </source>
</evidence>
<dbReference type="Gramene" id="TKW13734">
    <property type="protein sequence ID" value="TKW13734"/>
    <property type="gene ID" value="SEVIR_5G120333v2"/>
</dbReference>
<dbReference type="AlphaFoldDB" id="A0A4U6UGE1"/>
<keyword evidence="1" id="KW-0812">Transmembrane</keyword>
<evidence type="ECO:0000256" key="2">
    <source>
        <dbReference type="SAM" id="SignalP"/>
    </source>
</evidence>
<keyword evidence="1" id="KW-1133">Transmembrane helix</keyword>
<protein>
    <recommendedName>
        <fullName evidence="5">Secreted protein</fullName>
    </recommendedName>
</protein>
<evidence type="ECO:0000313" key="3">
    <source>
        <dbReference type="EMBL" id="TKW13734.1"/>
    </source>
</evidence>
<accession>A0A4U6UGE1</accession>
<dbReference type="Proteomes" id="UP000298652">
    <property type="component" value="Chromosome 5"/>
</dbReference>
<keyword evidence="4" id="KW-1185">Reference proteome</keyword>
<evidence type="ECO:0000313" key="4">
    <source>
        <dbReference type="Proteomes" id="UP000298652"/>
    </source>
</evidence>
<feature type="transmembrane region" description="Helical" evidence="1">
    <location>
        <begin position="40"/>
        <end position="63"/>
    </location>
</feature>
<organism evidence="3 4">
    <name type="scientific">Setaria viridis</name>
    <name type="common">Green bristlegrass</name>
    <name type="synonym">Setaria italica subsp. viridis</name>
    <dbReference type="NCBI Taxonomy" id="4556"/>
    <lineage>
        <taxon>Eukaryota</taxon>
        <taxon>Viridiplantae</taxon>
        <taxon>Streptophyta</taxon>
        <taxon>Embryophyta</taxon>
        <taxon>Tracheophyta</taxon>
        <taxon>Spermatophyta</taxon>
        <taxon>Magnoliopsida</taxon>
        <taxon>Liliopsida</taxon>
        <taxon>Poales</taxon>
        <taxon>Poaceae</taxon>
        <taxon>PACMAD clade</taxon>
        <taxon>Panicoideae</taxon>
        <taxon>Panicodae</taxon>
        <taxon>Paniceae</taxon>
        <taxon>Cenchrinae</taxon>
        <taxon>Setaria</taxon>
    </lineage>
</organism>
<gene>
    <name evidence="3" type="ORF">SEVIR_5G120333v2</name>
</gene>
<keyword evidence="2" id="KW-0732">Signal</keyword>
<dbReference type="EMBL" id="CM016556">
    <property type="protein sequence ID" value="TKW13734.1"/>
    <property type="molecule type" value="Genomic_DNA"/>
</dbReference>
<name>A0A4U6UGE1_SETVI</name>
<keyword evidence="1" id="KW-0472">Membrane</keyword>